<comment type="caution">
    <text evidence="1">The sequence shown here is derived from an EMBL/GenBank/DDBJ whole genome shotgun (WGS) entry which is preliminary data.</text>
</comment>
<proteinExistence type="predicted"/>
<gene>
    <name evidence="1" type="ORF">AB3K24_00345</name>
</gene>
<reference evidence="1 2" key="1">
    <citation type="submission" date="2024-07" db="EMBL/GenBank/DDBJ databases">
        <authorList>
            <person name="Yun M."/>
        </authorList>
    </citation>
    <scope>NUCLEOTIDE SEQUENCE [LARGE SCALE GENOMIC DNA]</scope>
    <source>
        <strain evidence="1 2">MS01</strain>
    </source>
</reference>
<dbReference type="Proteomes" id="UP001556617">
    <property type="component" value="Unassembled WGS sequence"/>
</dbReference>
<evidence type="ECO:0000313" key="2">
    <source>
        <dbReference type="Proteomes" id="UP001556617"/>
    </source>
</evidence>
<sequence>MYNHSHSANSLANEYHLDVQNITGWVKKLKSLARIIKVNRFKKHTTAYKKKIKFYHALPNKHLRLCYWVKKAQVPRKTHLRIIQTLVNKGFKLVTVLKMLVISIKVCTLLFDWAHYHEPTRQREGIILIDLLLEIRQKNYRVYEILRLKIALTGLHLHHGIKRIDV</sequence>
<evidence type="ECO:0000313" key="1">
    <source>
        <dbReference type="EMBL" id="MEX0379812.1"/>
    </source>
</evidence>
<keyword evidence="2" id="KW-1185">Reference proteome</keyword>
<accession>A0ABV3S060</accession>
<dbReference type="EMBL" id="JBFPER010000001">
    <property type="protein sequence ID" value="MEX0379812.1"/>
    <property type="molecule type" value="Genomic_DNA"/>
</dbReference>
<name>A0ABV3S060_9LACO</name>
<organism evidence="1 2">
    <name type="scientific">Leuconostoc aquikimchii</name>
    <dbReference type="NCBI Taxonomy" id="3236804"/>
    <lineage>
        <taxon>Bacteria</taxon>
        <taxon>Bacillati</taxon>
        <taxon>Bacillota</taxon>
        <taxon>Bacilli</taxon>
        <taxon>Lactobacillales</taxon>
        <taxon>Lactobacillaceae</taxon>
        <taxon>Leuconostoc</taxon>
    </lineage>
</organism>
<protein>
    <recommendedName>
        <fullName evidence="3">Transposase</fullName>
    </recommendedName>
</protein>
<evidence type="ECO:0008006" key="3">
    <source>
        <dbReference type="Google" id="ProtNLM"/>
    </source>
</evidence>
<dbReference type="RefSeq" id="WP_367973096.1">
    <property type="nucleotide sequence ID" value="NZ_JBFPEQ010000001.1"/>
</dbReference>